<dbReference type="InterPro" id="IPR051280">
    <property type="entry name" value="Cl-channel/antiporter"/>
</dbReference>
<evidence type="ECO:0000256" key="7">
    <source>
        <dbReference type="ARBA" id="ARBA00023122"/>
    </source>
</evidence>
<feature type="transmembrane region" description="Helical" evidence="11">
    <location>
        <begin position="279"/>
        <end position="301"/>
    </location>
</feature>
<dbReference type="Gene3D" id="3.10.580.10">
    <property type="entry name" value="CBS-domain"/>
    <property type="match status" value="1"/>
</dbReference>
<keyword evidence="4" id="KW-0677">Repeat</keyword>
<name>A0ABD0LSS2_9CAEN</name>
<feature type="compositionally biased region" description="Basic and acidic residues" evidence="12">
    <location>
        <begin position="17"/>
        <end position="28"/>
    </location>
</feature>
<feature type="transmembrane region" description="Helical" evidence="11">
    <location>
        <begin position="244"/>
        <end position="267"/>
    </location>
</feature>
<dbReference type="InterPro" id="IPR014743">
    <property type="entry name" value="Cl-channel_core"/>
</dbReference>
<evidence type="ECO:0000256" key="1">
    <source>
        <dbReference type="ARBA" id="ARBA00004141"/>
    </source>
</evidence>
<keyword evidence="3 11" id="KW-0812">Transmembrane</keyword>
<keyword evidence="15" id="KW-1185">Reference proteome</keyword>
<comment type="caution">
    <text evidence="11">Lacks conserved residue(s) required for the propagation of feature annotation.</text>
</comment>
<sequence length="748" mass="83290">MVLDCTAHVDSVQSDTAKTRNTEESTNEKEIPKRIVVLSPRDVSFIEERKFLFHHRESRFSVAQVVNINKGRITLNNSDHMTEIMDDRAGERRPLLANDDPCSLDYDTTENVIHQREEARRKSWDVYKVQAARWFVALLIGIFTGLIASFIDYMPCAAGSGIPQIKCYLNGVKVPRVVRIKTLFAKVIGVIGAVAGGLAVGKEGPMIHSGAVVAAGVSQGRSTSLGFDFHIFEYFHTDTEKRDFVSGGAAAGVAAAFGAPVGGLLFSLEEGASFWNQNLAWRAFFCSMVSTFTLNIVQSYIKNSPWDLSNPGLINFGSFDNLGYNGIEILIIMVVGLLGGLFGALFNFLNHKITLFRTRYLYPRWAQVLEAVLVAVITATFGFCSIVINNDCKPMVESRDEMQVQFFCPDGYYSSSTNLFFDTPEASVKKLFHQPIGSFEASTLGIYTLGYFLLACWTYGLSVPSGLFIPSLLIGAAWGRLFGMGLQYVVPDAKWADPGKYALIGAASQLGGIVRMTISLTVIIMEATGNISLGLPIMLALICAKWCGDFVGQKLGCGHGIYDMHIQMASVPILDWEPPHLSEKIHAPKVMSHPVTVFRMHESVGRIVDLLKKEIHNGFPVVDHYDPDEPQVWIENPDFYKLQQRLKMSDFRDNYPRYPPIHHISISPQERNYTVNLEPFMNTAPYTVHVTASLPRIFRLFRGLGLRHLVIVDGDNLVLGMVTRKDLARYRNIHEKGEMSVGELAMSR</sequence>
<feature type="transmembrane region" description="Helical" evidence="11">
    <location>
        <begin position="131"/>
        <end position="151"/>
    </location>
</feature>
<feature type="transmembrane region" description="Helical" evidence="11">
    <location>
        <begin position="439"/>
        <end position="461"/>
    </location>
</feature>
<evidence type="ECO:0000256" key="12">
    <source>
        <dbReference type="SAM" id="MobiDB-lite"/>
    </source>
</evidence>
<feature type="region of interest" description="Disordered" evidence="12">
    <location>
        <begin position="9"/>
        <end position="28"/>
    </location>
</feature>
<protein>
    <recommendedName>
        <fullName evidence="11">Chloride channel protein</fullName>
    </recommendedName>
</protein>
<evidence type="ECO:0000313" key="15">
    <source>
        <dbReference type="Proteomes" id="UP001519460"/>
    </source>
</evidence>
<dbReference type="PANTHER" id="PTHR11689:SF136">
    <property type="entry name" value="H(+)_CL(-) EXCHANGE TRANSPORTER 7"/>
    <property type="match status" value="1"/>
</dbReference>
<reference evidence="14 15" key="1">
    <citation type="journal article" date="2023" name="Sci. Data">
        <title>Genome assembly of the Korean intertidal mud-creeper Batillaria attramentaria.</title>
        <authorList>
            <person name="Patra A.K."/>
            <person name="Ho P.T."/>
            <person name="Jun S."/>
            <person name="Lee S.J."/>
            <person name="Kim Y."/>
            <person name="Won Y.J."/>
        </authorList>
    </citation>
    <scope>NUCLEOTIDE SEQUENCE [LARGE SCALE GENOMIC DNA]</scope>
    <source>
        <strain evidence="14">Wonlab-2016</strain>
    </source>
</reference>
<dbReference type="SUPFAM" id="SSF81340">
    <property type="entry name" value="Clc chloride channel"/>
    <property type="match status" value="1"/>
</dbReference>
<dbReference type="Proteomes" id="UP001519460">
    <property type="component" value="Unassembled WGS sequence"/>
</dbReference>
<comment type="similarity">
    <text evidence="11">Belongs to the chloride channel (TC 2.A.49) family.</text>
</comment>
<feature type="transmembrane region" description="Helical" evidence="11">
    <location>
        <begin position="501"/>
        <end position="525"/>
    </location>
</feature>
<keyword evidence="5 11" id="KW-1133">Transmembrane helix</keyword>
<dbReference type="PROSITE" id="PS51371">
    <property type="entry name" value="CBS"/>
    <property type="match status" value="1"/>
</dbReference>
<evidence type="ECO:0000256" key="8">
    <source>
        <dbReference type="ARBA" id="ARBA00023136"/>
    </source>
</evidence>
<keyword evidence="6 11" id="KW-0406">Ion transport</keyword>
<evidence type="ECO:0000256" key="5">
    <source>
        <dbReference type="ARBA" id="ARBA00022989"/>
    </source>
</evidence>
<comment type="subcellular location">
    <subcellularLocation>
        <location evidence="1 11">Membrane</location>
        <topology evidence="1 11">Multi-pass membrane protein</topology>
    </subcellularLocation>
</comment>
<evidence type="ECO:0000256" key="2">
    <source>
        <dbReference type="ARBA" id="ARBA00022448"/>
    </source>
</evidence>
<evidence type="ECO:0000256" key="3">
    <source>
        <dbReference type="ARBA" id="ARBA00022692"/>
    </source>
</evidence>
<dbReference type="AlphaFoldDB" id="A0ABD0LSS2"/>
<proteinExistence type="inferred from homology"/>
<evidence type="ECO:0000256" key="11">
    <source>
        <dbReference type="RuleBase" id="RU361221"/>
    </source>
</evidence>
<gene>
    <name evidence="14" type="ORF">BaRGS_00006455</name>
</gene>
<dbReference type="InterPro" id="IPR000644">
    <property type="entry name" value="CBS_dom"/>
</dbReference>
<dbReference type="CDD" id="cd04591">
    <property type="entry name" value="CBS_pair_voltage-gated_CLC_euk_bac"/>
    <property type="match status" value="1"/>
</dbReference>
<dbReference type="InterPro" id="IPR001807">
    <property type="entry name" value="ClC"/>
</dbReference>
<feature type="transmembrane region" description="Helical" evidence="11">
    <location>
        <begin position="467"/>
        <end position="489"/>
    </location>
</feature>
<evidence type="ECO:0000256" key="10">
    <source>
        <dbReference type="PROSITE-ProRule" id="PRU00703"/>
    </source>
</evidence>
<dbReference type="Pfam" id="PF00654">
    <property type="entry name" value="Voltage_CLC"/>
    <property type="match status" value="1"/>
</dbReference>
<dbReference type="GO" id="GO:0016020">
    <property type="term" value="C:membrane"/>
    <property type="evidence" value="ECO:0007669"/>
    <property type="project" value="UniProtKB-SubCell"/>
</dbReference>
<keyword evidence="8 11" id="KW-0472">Membrane</keyword>
<keyword evidence="9 11" id="KW-0868">Chloride</keyword>
<evidence type="ECO:0000256" key="6">
    <source>
        <dbReference type="ARBA" id="ARBA00023065"/>
    </source>
</evidence>
<keyword evidence="7 10" id="KW-0129">CBS domain</keyword>
<accession>A0ABD0LSS2</accession>
<feature type="transmembrane region" description="Helical" evidence="11">
    <location>
        <begin position="365"/>
        <end position="388"/>
    </location>
</feature>
<dbReference type="PANTHER" id="PTHR11689">
    <property type="entry name" value="CHLORIDE CHANNEL PROTEIN CLC FAMILY MEMBER"/>
    <property type="match status" value="1"/>
</dbReference>
<evidence type="ECO:0000313" key="14">
    <source>
        <dbReference type="EMBL" id="KAK7502502.1"/>
    </source>
</evidence>
<organism evidence="14 15">
    <name type="scientific">Batillaria attramentaria</name>
    <dbReference type="NCBI Taxonomy" id="370345"/>
    <lineage>
        <taxon>Eukaryota</taxon>
        <taxon>Metazoa</taxon>
        <taxon>Spiralia</taxon>
        <taxon>Lophotrochozoa</taxon>
        <taxon>Mollusca</taxon>
        <taxon>Gastropoda</taxon>
        <taxon>Caenogastropoda</taxon>
        <taxon>Sorbeoconcha</taxon>
        <taxon>Cerithioidea</taxon>
        <taxon>Batillariidae</taxon>
        <taxon>Batillaria</taxon>
    </lineage>
</organism>
<evidence type="ECO:0000256" key="9">
    <source>
        <dbReference type="ARBA" id="ARBA00023214"/>
    </source>
</evidence>
<dbReference type="EMBL" id="JACVVK020000026">
    <property type="protein sequence ID" value="KAK7502502.1"/>
    <property type="molecule type" value="Genomic_DNA"/>
</dbReference>
<dbReference type="Gene3D" id="1.10.3080.10">
    <property type="entry name" value="Clc chloride channel"/>
    <property type="match status" value="1"/>
</dbReference>
<dbReference type="SMART" id="SM00116">
    <property type="entry name" value="CBS"/>
    <property type="match status" value="2"/>
</dbReference>
<dbReference type="PRINTS" id="PR00762">
    <property type="entry name" value="CLCHANNEL"/>
</dbReference>
<comment type="caution">
    <text evidence="14">The sequence shown here is derived from an EMBL/GenBank/DDBJ whole genome shotgun (WGS) entry which is preliminary data.</text>
</comment>
<dbReference type="GO" id="GO:0005254">
    <property type="term" value="F:chloride channel activity"/>
    <property type="evidence" value="ECO:0007669"/>
    <property type="project" value="UniProtKB-UniRule"/>
</dbReference>
<dbReference type="InterPro" id="IPR046342">
    <property type="entry name" value="CBS_dom_sf"/>
</dbReference>
<feature type="transmembrane region" description="Helical" evidence="11">
    <location>
        <begin position="531"/>
        <end position="548"/>
    </location>
</feature>
<evidence type="ECO:0000256" key="4">
    <source>
        <dbReference type="ARBA" id="ARBA00022737"/>
    </source>
</evidence>
<feature type="domain" description="CBS" evidence="13">
    <location>
        <begin position="681"/>
        <end position="739"/>
    </location>
</feature>
<dbReference type="Pfam" id="PF00571">
    <property type="entry name" value="CBS"/>
    <property type="match status" value="1"/>
</dbReference>
<evidence type="ECO:0000259" key="13">
    <source>
        <dbReference type="PROSITE" id="PS51371"/>
    </source>
</evidence>
<feature type="transmembrane region" description="Helical" evidence="11">
    <location>
        <begin position="322"/>
        <end position="345"/>
    </location>
</feature>
<dbReference type="SUPFAM" id="SSF54631">
    <property type="entry name" value="CBS-domain pair"/>
    <property type="match status" value="1"/>
</dbReference>
<keyword evidence="2 11" id="KW-0813">Transport</keyword>